<gene>
    <name evidence="12" type="ORF">NB063_27770</name>
</gene>
<evidence type="ECO:0000256" key="8">
    <source>
        <dbReference type="ARBA" id="ARBA00034120"/>
    </source>
</evidence>
<feature type="region of interest" description="Disordered" evidence="10">
    <location>
        <begin position="1"/>
        <end position="21"/>
    </location>
</feature>
<evidence type="ECO:0000259" key="11">
    <source>
        <dbReference type="PROSITE" id="PS50878"/>
    </source>
</evidence>
<dbReference type="PANTHER" id="PTHR34047:SF8">
    <property type="entry name" value="PROTEIN YKFC"/>
    <property type="match status" value="1"/>
</dbReference>
<evidence type="ECO:0000256" key="2">
    <source>
        <dbReference type="ARBA" id="ARBA00022679"/>
    </source>
</evidence>
<evidence type="ECO:0000313" key="12">
    <source>
        <dbReference type="EMBL" id="MCM2374435.1"/>
    </source>
</evidence>
<dbReference type="EMBL" id="JAMQBK010000085">
    <property type="protein sequence ID" value="MCM2374435.1"/>
    <property type="molecule type" value="Genomic_DNA"/>
</dbReference>
<protein>
    <recommendedName>
        <fullName evidence="1">RNA-directed DNA polymerase</fullName>
        <ecNumber evidence="1">2.7.7.49</ecNumber>
    </recommendedName>
</protein>
<dbReference type="InterPro" id="IPR043128">
    <property type="entry name" value="Rev_trsase/Diguanyl_cyclase"/>
</dbReference>
<keyword evidence="7" id="KW-0051">Antiviral defense</keyword>
<evidence type="ECO:0000256" key="3">
    <source>
        <dbReference type="ARBA" id="ARBA00022695"/>
    </source>
</evidence>
<evidence type="ECO:0000256" key="9">
    <source>
        <dbReference type="ARBA" id="ARBA00048173"/>
    </source>
</evidence>
<keyword evidence="2" id="KW-0808">Transferase</keyword>
<dbReference type="InterPro" id="IPR013597">
    <property type="entry name" value="Mat_intron_G2"/>
</dbReference>
<keyword evidence="4" id="KW-0479">Metal-binding</keyword>
<dbReference type="PROSITE" id="PS50878">
    <property type="entry name" value="RT_POL"/>
    <property type="match status" value="1"/>
</dbReference>
<dbReference type="Pfam" id="PF08388">
    <property type="entry name" value="GIIM"/>
    <property type="match status" value="1"/>
</dbReference>
<evidence type="ECO:0000256" key="7">
    <source>
        <dbReference type="ARBA" id="ARBA00023118"/>
    </source>
</evidence>
<comment type="catalytic activity">
    <reaction evidence="9">
        <text>DNA(n) + a 2'-deoxyribonucleoside 5'-triphosphate = DNA(n+1) + diphosphate</text>
        <dbReference type="Rhea" id="RHEA:22508"/>
        <dbReference type="Rhea" id="RHEA-COMP:17339"/>
        <dbReference type="Rhea" id="RHEA-COMP:17340"/>
        <dbReference type="ChEBI" id="CHEBI:33019"/>
        <dbReference type="ChEBI" id="CHEBI:61560"/>
        <dbReference type="ChEBI" id="CHEBI:173112"/>
        <dbReference type="EC" id="2.7.7.49"/>
    </reaction>
</comment>
<dbReference type="InterPro" id="IPR051083">
    <property type="entry name" value="GrpII_Intron_Splice-Mob/Def"/>
</dbReference>
<evidence type="ECO:0000256" key="10">
    <source>
        <dbReference type="SAM" id="MobiDB-lite"/>
    </source>
</evidence>
<dbReference type="SUPFAM" id="SSF56672">
    <property type="entry name" value="DNA/RNA polymerases"/>
    <property type="match status" value="1"/>
</dbReference>
<dbReference type="InterPro" id="IPR000477">
    <property type="entry name" value="RT_dom"/>
</dbReference>
<dbReference type="Pfam" id="PF00078">
    <property type="entry name" value="RVT_1"/>
    <property type="match status" value="1"/>
</dbReference>
<dbReference type="CDD" id="cd01651">
    <property type="entry name" value="RT_G2_intron"/>
    <property type="match status" value="1"/>
</dbReference>
<dbReference type="GO" id="GO:0003964">
    <property type="term" value="F:RNA-directed DNA polymerase activity"/>
    <property type="evidence" value="ECO:0007669"/>
    <property type="project" value="UniProtKB-KW"/>
</dbReference>
<name>A0ABT0UCD2_9BACT</name>
<reference evidence="12 13" key="1">
    <citation type="journal article" date="2022" name="Syst. Appl. Microbiol.">
        <title>Rhodopirellula aestuarii sp. nov., a novel member of the genus Rhodopirellula isolated from brackish sediments collected in the Tagus River estuary, Portugal.</title>
        <authorList>
            <person name="Vitorino I.R."/>
            <person name="Klimek D."/>
            <person name="Calusinska M."/>
            <person name="Lobo-da-Cunha A."/>
            <person name="Vasconcelos V."/>
            <person name="Lage O.M."/>
        </authorList>
    </citation>
    <scope>NUCLEOTIDE SEQUENCE [LARGE SCALE GENOMIC DNA]</scope>
    <source>
        <strain evidence="12 13">ICT_H3.1</strain>
    </source>
</reference>
<dbReference type="PRINTS" id="PR00866">
    <property type="entry name" value="RNADNAPOLMS"/>
</dbReference>
<feature type="domain" description="Reverse transcriptase" evidence="11">
    <location>
        <begin position="64"/>
        <end position="286"/>
    </location>
</feature>
<keyword evidence="3" id="KW-0548">Nucleotidyltransferase</keyword>
<dbReference type="EC" id="2.7.7.49" evidence="1"/>
<dbReference type="Gene3D" id="3.30.70.270">
    <property type="match status" value="1"/>
</dbReference>
<keyword evidence="6 12" id="KW-0695">RNA-directed DNA polymerase</keyword>
<proteinExistence type="inferred from homology"/>
<dbReference type="PANTHER" id="PTHR34047">
    <property type="entry name" value="NUCLEAR INTRON MATURASE 1, MITOCHONDRIAL-RELATED"/>
    <property type="match status" value="1"/>
</dbReference>
<evidence type="ECO:0000256" key="1">
    <source>
        <dbReference type="ARBA" id="ARBA00012493"/>
    </source>
</evidence>
<evidence type="ECO:0000256" key="5">
    <source>
        <dbReference type="ARBA" id="ARBA00022842"/>
    </source>
</evidence>
<evidence type="ECO:0000313" key="13">
    <source>
        <dbReference type="Proteomes" id="UP001202961"/>
    </source>
</evidence>
<organism evidence="12 13">
    <name type="scientific">Aporhodopirellula aestuarii</name>
    <dbReference type="NCBI Taxonomy" id="2950107"/>
    <lineage>
        <taxon>Bacteria</taxon>
        <taxon>Pseudomonadati</taxon>
        <taxon>Planctomycetota</taxon>
        <taxon>Planctomycetia</taxon>
        <taxon>Pirellulales</taxon>
        <taxon>Pirellulaceae</taxon>
        <taxon>Aporhodopirellula</taxon>
    </lineage>
</organism>
<keyword evidence="5" id="KW-0460">Magnesium</keyword>
<comment type="similarity">
    <text evidence="8">Belongs to the bacterial reverse transcriptase family.</text>
</comment>
<comment type="caution">
    <text evidence="12">The sequence shown here is derived from an EMBL/GenBank/DDBJ whole genome shotgun (WGS) entry which is preliminary data.</text>
</comment>
<sequence length="398" mass="45552">MPWSALLRMRSSKPQNPSANEGWDLERYLEKAWKRVRHCHGAAGIDRVSVQAFGRDHRIALKELARLTRSGEFAFSRLKAVSVPKPDGSLRPLEIPTVRDRVVLQAMRLAVQPGLERHMSPSSYAYRDGRGVHEALAAIRDSLARSAVWIVKTDIRRFFESIDHDHLRRSLHDHGCRQGAHPLLNSALQISSTHRPRSRGVAQGSPLSPLLANASLIEFDREVQRRGGLIRYADDMVISTASRVEAKHALRLAKQQCREMGLQLHPKKTCVIDARKTAFEFLGFEITPTQIRPATRNIRKIEEAIDHWLNPNQRLSSPKRVDRLNAVLRSFVWYYRTTDCDRILLDLDARIRQRCDDLRSKQYPRGWGTKIVQPSRLRGELWHGSKPSHTSDDWSGYG</sequence>
<evidence type="ECO:0000256" key="6">
    <source>
        <dbReference type="ARBA" id="ARBA00022918"/>
    </source>
</evidence>
<dbReference type="Proteomes" id="UP001202961">
    <property type="component" value="Unassembled WGS sequence"/>
</dbReference>
<dbReference type="InterPro" id="IPR043502">
    <property type="entry name" value="DNA/RNA_pol_sf"/>
</dbReference>
<dbReference type="InterPro" id="IPR000123">
    <property type="entry name" value="Reverse_transcriptase_msDNA"/>
</dbReference>
<evidence type="ECO:0000256" key="4">
    <source>
        <dbReference type="ARBA" id="ARBA00022723"/>
    </source>
</evidence>
<keyword evidence="13" id="KW-1185">Reference proteome</keyword>
<accession>A0ABT0UCD2</accession>